<dbReference type="EMBL" id="LN649232">
    <property type="protein sequence ID" value="CEI40652.1"/>
    <property type="molecule type" value="Genomic_DNA"/>
</dbReference>
<proteinExistence type="predicted"/>
<evidence type="ECO:0000313" key="2">
    <source>
        <dbReference type="Proteomes" id="UP000245910"/>
    </source>
</evidence>
<keyword evidence="2" id="KW-1185">Reference proteome</keyword>
<dbReference type="Proteomes" id="UP000245910">
    <property type="component" value="Chromosome IIII"/>
</dbReference>
<name>A0A2L2ST84_9HYPO</name>
<accession>A0A2L2ST84</accession>
<organism evidence="1 2">
    <name type="scientific">Fusarium venenatum</name>
    <dbReference type="NCBI Taxonomy" id="56646"/>
    <lineage>
        <taxon>Eukaryota</taxon>
        <taxon>Fungi</taxon>
        <taxon>Dikarya</taxon>
        <taxon>Ascomycota</taxon>
        <taxon>Pezizomycotina</taxon>
        <taxon>Sordariomycetes</taxon>
        <taxon>Hypocreomycetidae</taxon>
        <taxon>Hypocreales</taxon>
        <taxon>Nectriaceae</taxon>
        <taxon>Fusarium</taxon>
    </lineage>
</organism>
<sequence length="40" mass="4862">MHYSPGYLIKETKDVKIDSLDYIKAAQYAWEQQHYHHQIL</sequence>
<reference evidence="2" key="1">
    <citation type="submission" date="2014-10" db="EMBL/GenBank/DDBJ databases">
        <authorList>
            <person name="King R."/>
        </authorList>
    </citation>
    <scope>NUCLEOTIDE SEQUENCE [LARGE SCALE GENOMIC DNA]</scope>
    <source>
        <strain evidence="2">A3/5</strain>
    </source>
</reference>
<protein>
    <submittedName>
        <fullName evidence="1">Uncharacterized protein</fullName>
    </submittedName>
</protein>
<dbReference type="AlphaFoldDB" id="A0A2L2ST84"/>
<evidence type="ECO:0000313" key="1">
    <source>
        <dbReference type="EMBL" id="CEI40652.1"/>
    </source>
</evidence>